<evidence type="ECO:0000313" key="3">
    <source>
        <dbReference type="Proteomes" id="UP000054279"/>
    </source>
</evidence>
<dbReference type="OrthoDB" id="3203159at2759"/>
<feature type="compositionally biased region" description="Polar residues" evidence="1">
    <location>
        <begin position="193"/>
        <end position="206"/>
    </location>
</feature>
<accession>A0A0C9VJ80</accession>
<sequence>MSGTTITQGQEPKIEDKNLQSSTLPEEGISFTGIPVCEAVEPVEDIQEPSFWADTLATRGSIAIGSDTDLRRQTLVQIGEENIEWKDRLPHYELTKHGERLAGDMLRLLDETLVGEPIIGIADEIAVTPLLLHKNKPIPLFPPWGCYNNPRHAWNALNYEIIAATFRNDLENALGYLFKEGVLAFACNRTRGYTASPRSSQAPETRSSSRDSTEQLAVRTSPLDETRQAIFGHTSQNNPYLAHKEGPLSPTPTRIKEERQVSFGSSYNQHPADKPADRTTFSSLPSPSRRTINDQSHIPRRPYGGDPGDDSSDDGHPYKNWNLGSRRTFFRKDLPYSRFDSRVPHFDIKLKSTDIPTWDGDPDTLARWILKMNNLAARGDAIHTQLGQLVPARLEKEAEQWFWSLPMEYLEEITFNWKTLRDALCSYYMSTEWLNEQKEKARVASFTEPHGRQVKKLRIEF</sequence>
<dbReference type="EMBL" id="KN837135">
    <property type="protein sequence ID" value="KIJ41647.1"/>
    <property type="molecule type" value="Genomic_DNA"/>
</dbReference>
<proteinExistence type="predicted"/>
<gene>
    <name evidence="2" type="ORF">M422DRAFT_780234</name>
</gene>
<feature type="compositionally biased region" description="Polar residues" evidence="1">
    <location>
        <begin position="279"/>
        <end position="296"/>
    </location>
</feature>
<evidence type="ECO:0000256" key="1">
    <source>
        <dbReference type="SAM" id="MobiDB-lite"/>
    </source>
</evidence>
<feature type="region of interest" description="Disordered" evidence="1">
    <location>
        <begin position="1"/>
        <end position="25"/>
    </location>
</feature>
<reference evidence="2 3" key="1">
    <citation type="submission" date="2014-06" db="EMBL/GenBank/DDBJ databases">
        <title>Evolutionary Origins and Diversification of the Mycorrhizal Mutualists.</title>
        <authorList>
            <consortium name="DOE Joint Genome Institute"/>
            <consortium name="Mycorrhizal Genomics Consortium"/>
            <person name="Kohler A."/>
            <person name="Kuo A."/>
            <person name="Nagy L.G."/>
            <person name="Floudas D."/>
            <person name="Copeland A."/>
            <person name="Barry K.W."/>
            <person name="Cichocki N."/>
            <person name="Veneault-Fourrey C."/>
            <person name="LaButti K."/>
            <person name="Lindquist E.A."/>
            <person name="Lipzen A."/>
            <person name="Lundell T."/>
            <person name="Morin E."/>
            <person name="Murat C."/>
            <person name="Riley R."/>
            <person name="Ohm R."/>
            <person name="Sun H."/>
            <person name="Tunlid A."/>
            <person name="Henrissat B."/>
            <person name="Grigoriev I.V."/>
            <person name="Hibbett D.S."/>
            <person name="Martin F."/>
        </authorList>
    </citation>
    <scope>NUCLEOTIDE SEQUENCE [LARGE SCALE GENOMIC DNA]</scope>
    <source>
        <strain evidence="2 3">SS14</strain>
    </source>
</reference>
<name>A0A0C9VJ80_SPHS4</name>
<dbReference type="Proteomes" id="UP000054279">
    <property type="component" value="Unassembled WGS sequence"/>
</dbReference>
<feature type="region of interest" description="Disordered" evidence="1">
    <location>
        <begin position="193"/>
        <end position="319"/>
    </location>
</feature>
<evidence type="ECO:0000313" key="2">
    <source>
        <dbReference type="EMBL" id="KIJ41647.1"/>
    </source>
</evidence>
<dbReference type="HOGENOM" id="CLU_593346_0_0_1"/>
<feature type="compositionally biased region" description="Polar residues" evidence="1">
    <location>
        <begin position="1"/>
        <end position="10"/>
    </location>
</feature>
<dbReference type="AlphaFoldDB" id="A0A0C9VJ80"/>
<keyword evidence="3" id="KW-1185">Reference proteome</keyword>
<protein>
    <submittedName>
        <fullName evidence="2">Uncharacterized protein</fullName>
    </submittedName>
</protein>
<organism evidence="2 3">
    <name type="scientific">Sphaerobolus stellatus (strain SS14)</name>
    <dbReference type="NCBI Taxonomy" id="990650"/>
    <lineage>
        <taxon>Eukaryota</taxon>
        <taxon>Fungi</taxon>
        <taxon>Dikarya</taxon>
        <taxon>Basidiomycota</taxon>
        <taxon>Agaricomycotina</taxon>
        <taxon>Agaricomycetes</taxon>
        <taxon>Phallomycetidae</taxon>
        <taxon>Geastrales</taxon>
        <taxon>Sphaerobolaceae</taxon>
        <taxon>Sphaerobolus</taxon>
    </lineage>
</organism>